<evidence type="ECO:0000313" key="3">
    <source>
        <dbReference type="Proteomes" id="UP001145742"/>
    </source>
</evidence>
<feature type="region of interest" description="Disordered" evidence="1">
    <location>
        <begin position="1"/>
        <end position="67"/>
    </location>
</feature>
<evidence type="ECO:0000313" key="2">
    <source>
        <dbReference type="EMBL" id="KAJ7427879.1"/>
    </source>
</evidence>
<dbReference type="Gene3D" id="1.10.375.10">
    <property type="entry name" value="Human Immunodeficiency Virus Type 1 Capsid Protein"/>
    <property type="match status" value="1"/>
</dbReference>
<reference evidence="2" key="1">
    <citation type="submission" date="2019-10" db="EMBL/GenBank/DDBJ databases">
        <authorList>
            <person name="Soares A.E.R."/>
            <person name="Aleixo A."/>
            <person name="Schneider P."/>
            <person name="Miyaki C.Y."/>
            <person name="Schneider M.P."/>
            <person name="Mello C."/>
            <person name="Vasconcelos A.T.R."/>
        </authorList>
    </citation>
    <scope>NUCLEOTIDE SEQUENCE</scope>
    <source>
        <tissue evidence="2">Muscle</tissue>
    </source>
</reference>
<evidence type="ECO:0000256" key="1">
    <source>
        <dbReference type="SAM" id="MobiDB-lite"/>
    </source>
</evidence>
<accession>A0ABQ9DV04</accession>
<dbReference type="EMBL" id="WHWB01031799">
    <property type="protein sequence ID" value="KAJ7427879.1"/>
    <property type="molecule type" value="Genomic_DNA"/>
</dbReference>
<organism evidence="2 3">
    <name type="scientific">Willisornis vidua</name>
    <name type="common">Xingu scale-backed antbird</name>
    <dbReference type="NCBI Taxonomy" id="1566151"/>
    <lineage>
        <taxon>Eukaryota</taxon>
        <taxon>Metazoa</taxon>
        <taxon>Chordata</taxon>
        <taxon>Craniata</taxon>
        <taxon>Vertebrata</taxon>
        <taxon>Euteleostomi</taxon>
        <taxon>Archelosauria</taxon>
        <taxon>Archosauria</taxon>
        <taxon>Dinosauria</taxon>
        <taxon>Saurischia</taxon>
        <taxon>Theropoda</taxon>
        <taxon>Coelurosauria</taxon>
        <taxon>Aves</taxon>
        <taxon>Neognathae</taxon>
        <taxon>Neoaves</taxon>
        <taxon>Telluraves</taxon>
        <taxon>Australaves</taxon>
        <taxon>Passeriformes</taxon>
        <taxon>Thamnophilidae</taxon>
        <taxon>Willisornis</taxon>
    </lineage>
</organism>
<feature type="region of interest" description="Disordered" evidence="1">
    <location>
        <begin position="72"/>
        <end position="91"/>
    </location>
</feature>
<dbReference type="SUPFAM" id="SSF47943">
    <property type="entry name" value="Retrovirus capsid protein, N-terminal core domain"/>
    <property type="match status" value="1"/>
</dbReference>
<gene>
    <name evidence="2" type="ORF">WISP_03208</name>
</gene>
<protein>
    <submittedName>
        <fullName evidence="2">Uncharacterized protein</fullName>
    </submittedName>
</protein>
<dbReference type="PANTHER" id="PTHR33166">
    <property type="entry name" value="GAG_P30 DOMAIN-CONTAINING PROTEIN"/>
    <property type="match status" value="1"/>
</dbReference>
<dbReference type="InterPro" id="IPR050462">
    <property type="entry name" value="Retroviral_Gag-Pol_poly"/>
</dbReference>
<sequence length="141" mass="15467">MPCYGAQSPEAARVSPDRPGDVTDSESVAESTDSPEEGVSTTYPTHGQTGKTKVGEKTGGKAKAKSKHLIAPLREVRAPSGNPAGVKMPFSSKDLDSWREEAKHFREDPNRIARRFELIVKNQDVDWVDTQLMLSELTETL</sequence>
<proteinExistence type="predicted"/>
<dbReference type="Proteomes" id="UP001145742">
    <property type="component" value="Unassembled WGS sequence"/>
</dbReference>
<name>A0ABQ9DV04_9PASS</name>
<comment type="caution">
    <text evidence="2">The sequence shown here is derived from an EMBL/GenBank/DDBJ whole genome shotgun (WGS) entry which is preliminary data.</text>
</comment>
<dbReference type="InterPro" id="IPR008919">
    <property type="entry name" value="Retrov_capsid_N"/>
</dbReference>
<keyword evidence="3" id="KW-1185">Reference proteome</keyword>